<protein>
    <recommendedName>
        <fullName evidence="4">Septin-type G domain-containing protein</fullName>
    </recommendedName>
</protein>
<feature type="compositionally biased region" description="Acidic residues" evidence="3">
    <location>
        <begin position="211"/>
        <end position="223"/>
    </location>
</feature>
<dbReference type="Gene3D" id="3.30.2350.10">
    <property type="entry name" value="Pseudouridine synthase"/>
    <property type="match status" value="1"/>
</dbReference>
<dbReference type="PROSITE" id="PS51719">
    <property type="entry name" value="G_SEPTIN"/>
    <property type="match status" value="1"/>
</dbReference>
<feature type="compositionally biased region" description="Low complexity" evidence="3">
    <location>
        <begin position="191"/>
        <end position="201"/>
    </location>
</feature>
<dbReference type="SUPFAM" id="SSF55120">
    <property type="entry name" value="Pseudouridine synthase"/>
    <property type="match status" value="1"/>
</dbReference>
<accession>A0ABY8UC98</accession>
<proteinExistence type="inferred from homology"/>
<dbReference type="SUPFAM" id="SSF52540">
    <property type="entry name" value="P-loop containing nucleoside triphosphate hydrolases"/>
    <property type="match status" value="1"/>
</dbReference>
<feature type="domain" description="Septin-type G" evidence="4">
    <location>
        <begin position="349"/>
        <end position="663"/>
    </location>
</feature>
<keyword evidence="2" id="KW-0175">Coiled coil</keyword>
<keyword evidence="1" id="KW-0547">Nucleotide-binding</keyword>
<dbReference type="Gene3D" id="3.40.50.300">
    <property type="entry name" value="P-loop containing nucleotide triphosphate hydrolases"/>
    <property type="match status" value="2"/>
</dbReference>
<dbReference type="Proteomes" id="UP001244341">
    <property type="component" value="Chromosome 10b"/>
</dbReference>
<reference evidence="5 6" key="1">
    <citation type="submission" date="2023-05" db="EMBL/GenBank/DDBJ databases">
        <title>A 100% complete, gapless, phased diploid assembly of the Scenedesmus obliquus UTEX 3031 genome.</title>
        <authorList>
            <person name="Biondi T.C."/>
            <person name="Hanschen E.R."/>
            <person name="Kwon T."/>
            <person name="Eng W."/>
            <person name="Kruse C.P.S."/>
            <person name="Koehler S.I."/>
            <person name="Kunde Y."/>
            <person name="Gleasner C.D."/>
            <person name="You Mak K.T."/>
            <person name="Polle J."/>
            <person name="Hovde B.T."/>
            <person name="Starkenburg S.R."/>
        </authorList>
    </citation>
    <scope>NUCLEOTIDE SEQUENCE [LARGE SCALE GENOMIC DNA]</scope>
    <source>
        <strain evidence="5 6">DOE0152z</strain>
    </source>
</reference>
<keyword evidence="1" id="KW-0342">GTP-binding</keyword>
<feature type="region of interest" description="Disordered" evidence="3">
    <location>
        <begin position="556"/>
        <end position="611"/>
    </location>
</feature>
<dbReference type="InterPro" id="IPR030379">
    <property type="entry name" value="G_SEPTIN_dom"/>
</dbReference>
<dbReference type="PANTHER" id="PTHR18884">
    <property type="entry name" value="SEPTIN"/>
    <property type="match status" value="1"/>
</dbReference>
<dbReference type="EMBL" id="CP126217">
    <property type="protein sequence ID" value="WIA19078.1"/>
    <property type="molecule type" value="Genomic_DNA"/>
</dbReference>
<feature type="coiled-coil region" evidence="2">
    <location>
        <begin position="867"/>
        <end position="911"/>
    </location>
</feature>
<dbReference type="Pfam" id="PF00735">
    <property type="entry name" value="Septin"/>
    <property type="match status" value="1"/>
</dbReference>
<keyword evidence="6" id="KW-1185">Reference proteome</keyword>
<dbReference type="InterPro" id="IPR027417">
    <property type="entry name" value="P-loop_NTPase"/>
</dbReference>
<evidence type="ECO:0000256" key="1">
    <source>
        <dbReference type="RuleBase" id="RU004560"/>
    </source>
</evidence>
<dbReference type="InterPro" id="IPR020103">
    <property type="entry name" value="PsdUridine_synth_cat_dom_sf"/>
</dbReference>
<organism evidence="5 6">
    <name type="scientific">Tetradesmus obliquus</name>
    <name type="common">Green alga</name>
    <name type="synonym">Acutodesmus obliquus</name>
    <dbReference type="NCBI Taxonomy" id="3088"/>
    <lineage>
        <taxon>Eukaryota</taxon>
        <taxon>Viridiplantae</taxon>
        <taxon>Chlorophyta</taxon>
        <taxon>core chlorophytes</taxon>
        <taxon>Chlorophyceae</taxon>
        <taxon>CS clade</taxon>
        <taxon>Sphaeropleales</taxon>
        <taxon>Scenedesmaceae</taxon>
        <taxon>Tetradesmus</taxon>
    </lineage>
</organism>
<gene>
    <name evidence="5" type="ORF">OEZ85_003732</name>
</gene>
<evidence type="ECO:0000259" key="4">
    <source>
        <dbReference type="PROSITE" id="PS51719"/>
    </source>
</evidence>
<feature type="region of interest" description="Disordered" evidence="3">
    <location>
        <begin position="191"/>
        <end position="228"/>
    </location>
</feature>
<evidence type="ECO:0000256" key="2">
    <source>
        <dbReference type="SAM" id="Coils"/>
    </source>
</evidence>
<name>A0ABY8UC98_TETOB</name>
<comment type="similarity">
    <text evidence="1">Belongs to the TRAFAC class TrmE-Era-EngA-EngB-Septin-like GTPase superfamily. Septin GTPase family.</text>
</comment>
<evidence type="ECO:0000313" key="6">
    <source>
        <dbReference type="Proteomes" id="UP001244341"/>
    </source>
</evidence>
<feature type="region of interest" description="Disordered" evidence="3">
    <location>
        <begin position="257"/>
        <end position="315"/>
    </location>
</feature>
<feature type="compositionally biased region" description="Low complexity" evidence="3">
    <location>
        <begin position="581"/>
        <end position="611"/>
    </location>
</feature>
<evidence type="ECO:0000256" key="3">
    <source>
        <dbReference type="SAM" id="MobiDB-lite"/>
    </source>
</evidence>
<feature type="compositionally biased region" description="Basic and acidic residues" evidence="3">
    <location>
        <begin position="263"/>
        <end position="277"/>
    </location>
</feature>
<feature type="compositionally biased region" description="Pro residues" evidence="3">
    <location>
        <begin position="567"/>
        <end position="580"/>
    </location>
</feature>
<evidence type="ECO:0000313" key="5">
    <source>
        <dbReference type="EMBL" id="WIA19078.1"/>
    </source>
</evidence>
<sequence length="943" mass="100155">MLRLPHQFAAAYAASQLQWLSCFRLLHTNPEKASSTAVPEQWLSDFNPTEPLPPGYSSDTTAAFGWARKQAPQLSLAQLGKLFRQRQVRVVQQGQADLPVRQSGALRNRMLLGDAAMPALTRYKVLASRDGLAWLELAPLTNRPNQLRLHCGKLLAAPIVGDYKYGYRPWAAAAPTAKPWLSKYLAKAADTGTSSSGSSSSRFSKPSWAAAEDEQDEEEEESFDAAADGKFTDAAYWPESGRGLHASAAAAAAGAAAGYSRCPEQERSKSTKAKEKTTMSNASRASGIDGLSAVQLRPNSHPGQDPGAQAGTTGVPAASKVKMPSEAQQASFWDQQIANGNLSMCSVKYPTYVNVMLYGESGLGKTTSIMNLIGSWGIKRAGAAFQKAFASAACKGPGSSGVGESGKTSLELFKADPDSLKVELEPLLDDTSNLEMHFSFQDMPGWGDDINLVNSLKTVLDFLLKQRQKDYIRNKAGLTEHCAVPGTMMRHGITVCLYFVPPHRVKPIDWIMMAAISKLVAVIPVIAKADTFTAQEMEDFRQELLQVIQHQQAGVACSSNSSSPATSSPPTPNANTPPAPGTAATSPDASESSAASSSSSSSSTPIGSPRSAAAALSGSAARLAAVTAAAPGAGGGKVVSLPLGSKLLGEGDIRDYRASMMAEVVHKVNSSKPAAPDSSAAAAAGPVAVVVRASQSTEHAGAAGAKAVEEDPVGLASQLCLETYQFRESDLEMVGASTSQLPPFAIVASKDLMGLEDVTAADGGQVGQPFRRYRWGSAFPLNRDHSDLIILKQLLFGHRNFAVHDLLQDSWRRAFTFAREYETLLRDNGHELASATTALLSVSLAPMVDALCSSTCGSTELADKLRSEEAKEVITNLERAREQLERSAAVERKLSHKLDKAKTEAEGLRGKLAEQAGVITRLLSEIEAAKAPTKKKWRLGGGN</sequence>